<dbReference type="Proteomes" id="UP000789525">
    <property type="component" value="Unassembled WGS sequence"/>
</dbReference>
<keyword evidence="2" id="KW-1185">Reference proteome</keyword>
<name>A0ACA9MIY4_9GLOM</name>
<sequence length="176" mass="19779">MSSKRSLNLFFSFSEMVILGPFGNRPRLGDIATHPPFAWLLLFTCNPNYVIYSILQDSVDGPEIAQIRCLALENQRRRAEVRQRLGKVLMSVTDAISTWEHGCVCTVLTSSQCCSLAPAYNHYFPITFSDGEARNRNAVDYIIGIAGEEEKPSKRWVGGNVAKTRAISKRAKDHHF</sequence>
<dbReference type="EMBL" id="CAJVPT010013421">
    <property type="protein sequence ID" value="CAG8595594.1"/>
    <property type="molecule type" value="Genomic_DNA"/>
</dbReference>
<gene>
    <name evidence="1" type="ORF">ACOLOM_LOCUS6487</name>
</gene>
<proteinExistence type="predicted"/>
<evidence type="ECO:0000313" key="2">
    <source>
        <dbReference type="Proteomes" id="UP000789525"/>
    </source>
</evidence>
<comment type="caution">
    <text evidence="1">The sequence shown here is derived from an EMBL/GenBank/DDBJ whole genome shotgun (WGS) entry which is preliminary data.</text>
</comment>
<evidence type="ECO:0000313" key="1">
    <source>
        <dbReference type="EMBL" id="CAG8595594.1"/>
    </source>
</evidence>
<accession>A0ACA9MIY4</accession>
<reference evidence="1" key="1">
    <citation type="submission" date="2021-06" db="EMBL/GenBank/DDBJ databases">
        <authorList>
            <person name="Kallberg Y."/>
            <person name="Tangrot J."/>
            <person name="Rosling A."/>
        </authorList>
    </citation>
    <scope>NUCLEOTIDE SEQUENCE</scope>
    <source>
        <strain evidence="1">CL356</strain>
    </source>
</reference>
<organism evidence="1 2">
    <name type="scientific">Acaulospora colombiana</name>
    <dbReference type="NCBI Taxonomy" id="27376"/>
    <lineage>
        <taxon>Eukaryota</taxon>
        <taxon>Fungi</taxon>
        <taxon>Fungi incertae sedis</taxon>
        <taxon>Mucoromycota</taxon>
        <taxon>Glomeromycotina</taxon>
        <taxon>Glomeromycetes</taxon>
        <taxon>Diversisporales</taxon>
        <taxon>Acaulosporaceae</taxon>
        <taxon>Acaulospora</taxon>
    </lineage>
</organism>
<protein>
    <submittedName>
        <fullName evidence="1">9085_t:CDS:1</fullName>
    </submittedName>
</protein>